<dbReference type="PANTHER" id="PTHR30143:SF0">
    <property type="entry name" value="2-KETO-4-PENTENOATE HYDRATASE"/>
    <property type="match status" value="1"/>
</dbReference>
<gene>
    <name evidence="3" type="ORF">ACFQ5P_16550</name>
</gene>
<dbReference type="InterPro" id="IPR050772">
    <property type="entry name" value="Hydratase-Decarb/MhpD_sf"/>
</dbReference>
<name>A0ABW4E070_9RHOB</name>
<comment type="caution">
    <text evidence="3">The sequence shown here is derived from an EMBL/GenBank/DDBJ whole genome shotgun (WGS) entry which is preliminary data.</text>
</comment>
<dbReference type="RefSeq" id="WP_131572506.1">
    <property type="nucleotide sequence ID" value="NZ_CBCSAJ010000001.1"/>
</dbReference>
<accession>A0ABW4E070</accession>
<dbReference type="Proteomes" id="UP001597302">
    <property type="component" value="Unassembled WGS sequence"/>
</dbReference>
<sequence>MTPPFDPTSAARVLLDVRAGAPRPAGLPATPADTAGAYAVQTGVMRALGGRVSWKMALLGGRDRHAAPMPAGEVAASGASLPALPHDAAIEVETAFILGADLPAKTTPATALDAVAEVRLAFELVASRYADRTAVPPLAVMADSFSSAGIVLGDVIPDWRGDLNQPLGLTLALDGLPVAAPEQAPTLSDTAEFLAWLATHAAEQDMPLVAGTVIITGARIGPIPLHGAQEAVAGFGPRQVRVAFSAT</sequence>
<evidence type="ECO:0000313" key="3">
    <source>
        <dbReference type="EMBL" id="MFD1482909.1"/>
    </source>
</evidence>
<keyword evidence="4" id="KW-1185">Reference proteome</keyword>
<proteinExistence type="predicted"/>
<evidence type="ECO:0000259" key="2">
    <source>
        <dbReference type="Pfam" id="PF01557"/>
    </source>
</evidence>
<keyword evidence="1" id="KW-0456">Lyase</keyword>
<dbReference type="Gene3D" id="3.90.850.10">
    <property type="entry name" value="Fumarylacetoacetase-like, C-terminal domain"/>
    <property type="match status" value="1"/>
</dbReference>
<dbReference type="InterPro" id="IPR036663">
    <property type="entry name" value="Fumarylacetoacetase_C_sf"/>
</dbReference>
<evidence type="ECO:0000313" key="4">
    <source>
        <dbReference type="Proteomes" id="UP001597302"/>
    </source>
</evidence>
<dbReference type="SUPFAM" id="SSF56529">
    <property type="entry name" value="FAH"/>
    <property type="match status" value="1"/>
</dbReference>
<keyword evidence="3" id="KW-0378">Hydrolase</keyword>
<feature type="domain" description="Fumarylacetoacetase-like C-terminal" evidence="2">
    <location>
        <begin position="82"/>
        <end position="221"/>
    </location>
</feature>
<dbReference type="InterPro" id="IPR011234">
    <property type="entry name" value="Fumarylacetoacetase-like_C"/>
</dbReference>
<protein>
    <submittedName>
        <fullName evidence="3">Fumarylacetoacetate hydrolase family protein</fullName>
    </submittedName>
</protein>
<dbReference type="EMBL" id="JBHTOQ010000036">
    <property type="protein sequence ID" value="MFD1482909.1"/>
    <property type="molecule type" value="Genomic_DNA"/>
</dbReference>
<organism evidence="3 4">
    <name type="scientific">Paracoccus nototheniae</name>
    <dbReference type="NCBI Taxonomy" id="2489002"/>
    <lineage>
        <taxon>Bacteria</taxon>
        <taxon>Pseudomonadati</taxon>
        <taxon>Pseudomonadota</taxon>
        <taxon>Alphaproteobacteria</taxon>
        <taxon>Rhodobacterales</taxon>
        <taxon>Paracoccaceae</taxon>
        <taxon>Paracoccus</taxon>
    </lineage>
</organism>
<dbReference type="Pfam" id="PF01557">
    <property type="entry name" value="FAA_hydrolase"/>
    <property type="match status" value="1"/>
</dbReference>
<evidence type="ECO:0000256" key="1">
    <source>
        <dbReference type="ARBA" id="ARBA00023239"/>
    </source>
</evidence>
<dbReference type="PANTHER" id="PTHR30143">
    <property type="entry name" value="ACID HYDRATASE"/>
    <property type="match status" value="1"/>
</dbReference>
<dbReference type="GO" id="GO:0016787">
    <property type="term" value="F:hydrolase activity"/>
    <property type="evidence" value="ECO:0007669"/>
    <property type="project" value="UniProtKB-KW"/>
</dbReference>
<reference evidence="4" key="1">
    <citation type="journal article" date="2019" name="Int. J. Syst. Evol. Microbiol.">
        <title>The Global Catalogue of Microorganisms (GCM) 10K type strain sequencing project: providing services to taxonomists for standard genome sequencing and annotation.</title>
        <authorList>
            <consortium name="The Broad Institute Genomics Platform"/>
            <consortium name="The Broad Institute Genome Sequencing Center for Infectious Disease"/>
            <person name="Wu L."/>
            <person name="Ma J."/>
        </authorList>
    </citation>
    <scope>NUCLEOTIDE SEQUENCE [LARGE SCALE GENOMIC DNA]</scope>
    <source>
        <strain evidence="4">CCM 8875</strain>
    </source>
</reference>